<evidence type="ECO:0000313" key="2">
    <source>
        <dbReference type="EMBL" id="CAE0683561.1"/>
    </source>
</evidence>
<dbReference type="SUPFAM" id="SSF55753">
    <property type="entry name" value="Actin depolymerizing proteins"/>
    <property type="match status" value="1"/>
</dbReference>
<reference evidence="2" key="1">
    <citation type="submission" date="2021-01" db="EMBL/GenBank/DDBJ databases">
        <authorList>
            <person name="Corre E."/>
            <person name="Pelletier E."/>
            <person name="Niang G."/>
            <person name="Scheremetjew M."/>
            <person name="Finn R."/>
            <person name="Kale V."/>
            <person name="Holt S."/>
            <person name="Cochrane G."/>
            <person name="Meng A."/>
            <person name="Brown T."/>
            <person name="Cohen L."/>
        </authorList>
    </citation>
    <scope>NUCLEOTIDE SEQUENCE</scope>
    <source>
        <strain evidence="2">CCCM811</strain>
    </source>
</reference>
<gene>
    <name evidence="2" type="ORF">LGLO00237_LOCUS35349</name>
</gene>
<evidence type="ECO:0000259" key="1">
    <source>
        <dbReference type="PROSITE" id="PS51263"/>
    </source>
</evidence>
<accession>A0A7S3ZHK6</accession>
<dbReference type="GO" id="GO:0030833">
    <property type="term" value="P:regulation of actin filament polymerization"/>
    <property type="evidence" value="ECO:0007669"/>
    <property type="project" value="TreeGrafter"/>
</dbReference>
<dbReference type="GO" id="GO:0005884">
    <property type="term" value="C:actin filament"/>
    <property type="evidence" value="ECO:0007669"/>
    <property type="project" value="TreeGrafter"/>
</dbReference>
<dbReference type="GO" id="GO:0051015">
    <property type="term" value="F:actin filament binding"/>
    <property type="evidence" value="ECO:0007669"/>
    <property type="project" value="TreeGrafter"/>
</dbReference>
<feature type="domain" description="ADF-H" evidence="1">
    <location>
        <begin position="1"/>
        <end position="127"/>
    </location>
</feature>
<dbReference type="InterPro" id="IPR029006">
    <property type="entry name" value="ADF-H/Gelsolin-like_dom_sf"/>
</dbReference>
<organism evidence="2">
    <name type="scientific">Lotharella globosa</name>
    <dbReference type="NCBI Taxonomy" id="91324"/>
    <lineage>
        <taxon>Eukaryota</taxon>
        <taxon>Sar</taxon>
        <taxon>Rhizaria</taxon>
        <taxon>Cercozoa</taxon>
        <taxon>Chlorarachniophyceae</taxon>
        <taxon>Lotharella</taxon>
    </lineage>
</organism>
<dbReference type="GO" id="GO:0030864">
    <property type="term" value="C:cortical actin cytoskeleton"/>
    <property type="evidence" value="ECO:0007669"/>
    <property type="project" value="TreeGrafter"/>
</dbReference>
<sequence length="156" mass="16700">MASEAFAKISGKDAKAGSWMVVNLEKKKVAFVAEGEGLESLKKALDDAQCMWACINVHGVDVRANVESTRHKLVQINWVGENVPAMKKMGALQGKGAIAKLFKGAALELNCNKPEEISTTEIVGKLSAAGGAHKPTYYAFGGGEKVDLNFYDKANK</sequence>
<dbReference type="PANTHER" id="PTHR10829:SF25">
    <property type="entry name" value="DREBRIN-LIKE PROTEIN"/>
    <property type="match status" value="1"/>
</dbReference>
<dbReference type="Pfam" id="PF00241">
    <property type="entry name" value="Cofilin_ADF"/>
    <property type="match status" value="1"/>
</dbReference>
<dbReference type="AlphaFoldDB" id="A0A7S3ZHK6"/>
<name>A0A7S3ZHK6_9EUKA</name>
<dbReference type="PROSITE" id="PS51263">
    <property type="entry name" value="ADF_H"/>
    <property type="match status" value="1"/>
</dbReference>
<dbReference type="InterPro" id="IPR002108">
    <property type="entry name" value="ADF-H"/>
</dbReference>
<dbReference type="EMBL" id="HBIV01051411">
    <property type="protein sequence ID" value="CAE0683561.1"/>
    <property type="molecule type" value="Transcribed_RNA"/>
</dbReference>
<protein>
    <recommendedName>
        <fullName evidence="1">ADF-H domain-containing protein</fullName>
    </recommendedName>
</protein>
<dbReference type="PANTHER" id="PTHR10829">
    <property type="entry name" value="CORTACTIN AND DREBRIN"/>
    <property type="match status" value="1"/>
</dbReference>
<dbReference type="Gene3D" id="3.40.20.10">
    <property type="entry name" value="Severin"/>
    <property type="match status" value="1"/>
</dbReference>
<proteinExistence type="predicted"/>